<dbReference type="InterPro" id="IPR036866">
    <property type="entry name" value="RibonucZ/Hydroxyglut_hydro"/>
</dbReference>
<dbReference type="EMBL" id="PFMI01000024">
    <property type="protein sequence ID" value="PIZ01040.1"/>
    <property type="molecule type" value="Genomic_DNA"/>
</dbReference>
<proteinExistence type="predicted"/>
<dbReference type="PANTHER" id="PTHR39189">
    <property type="entry name" value="UPF0173 METAL-DEPENDENT HYDROLASE YTKL"/>
    <property type="match status" value="1"/>
</dbReference>
<comment type="caution">
    <text evidence="1">The sequence shown here is derived from an EMBL/GenBank/DDBJ whole genome shotgun (WGS) entry which is preliminary data.</text>
</comment>
<gene>
    <name evidence="1" type="ORF">COY61_00840</name>
</gene>
<accession>A0A2M7RNI0</accession>
<sequence>MYCKKDALCDKLKHMFITWRGQSFFDIEIKNNQGEKITIVVDPFDEQAGLKVPRIEAQIFIATSGRNKNAKAIEGNPFLIDEPGEYELKGVFIKGISEKQGDVIYKIEAEGIKICHLGALTQKELDENQVEEIGQVDILIIPVGGVPTINAKEAANIISQIEPKMIIPMYYKIPNLKIDLEGNEKFLKIMGKEDIAPQKKLKIAAKDLSKQESEIVVLEP</sequence>
<organism evidence="1 2">
    <name type="scientific">bacterium (Candidatus Gribaldobacteria) CG_4_10_14_0_8_um_filter_33_9</name>
    <dbReference type="NCBI Taxonomy" id="2014266"/>
    <lineage>
        <taxon>Bacteria</taxon>
        <taxon>Candidatus Gribaldobacteria</taxon>
    </lineage>
</organism>
<dbReference type="Gene3D" id="3.60.15.10">
    <property type="entry name" value="Ribonuclease Z/Hydroxyacylglutathione hydrolase-like"/>
    <property type="match status" value="1"/>
</dbReference>
<name>A0A2M7RNI0_9BACT</name>
<evidence type="ECO:0000313" key="1">
    <source>
        <dbReference type="EMBL" id="PIZ01040.1"/>
    </source>
</evidence>
<dbReference type="PANTHER" id="PTHR39189:SF1">
    <property type="entry name" value="UPF0173 METAL-DEPENDENT HYDROLASE YTKL"/>
    <property type="match status" value="1"/>
</dbReference>
<dbReference type="Proteomes" id="UP000229371">
    <property type="component" value="Unassembled WGS sequence"/>
</dbReference>
<evidence type="ECO:0000313" key="2">
    <source>
        <dbReference type="Proteomes" id="UP000229371"/>
    </source>
</evidence>
<dbReference type="SUPFAM" id="SSF56281">
    <property type="entry name" value="Metallo-hydrolase/oxidoreductase"/>
    <property type="match status" value="1"/>
</dbReference>
<dbReference type="AlphaFoldDB" id="A0A2M7RNI0"/>
<reference evidence="2" key="1">
    <citation type="submission" date="2017-09" db="EMBL/GenBank/DDBJ databases">
        <title>Depth-based differentiation of microbial function through sediment-hosted aquifers and enrichment of novel symbionts in the deep terrestrial subsurface.</title>
        <authorList>
            <person name="Probst A.J."/>
            <person name="Ladd B."/>
            <person name="Jarett J.K."/>
            <person name="Geller-Mcgrath D.E."/>
            <person name="Sieber C.M.K."/>
            <person name="Emerson J.B."/>
            <person name="Anantharaman K."/>
            <person name="Thomas B.C."/>
            <person name="Malmstrom R."/>
            <person name="Stieglmeier M."/>
            <person name="Klingl A."/>
            <person name="Woyke T."/>
            <person name="Ryan C.M."/>
            <person name="Banfield J.F."/>
        </authorList>
    </citation>
    <scope>NUCLEOTIDE SEQUENCE [LARGE SCALE GENOMIC DNA]</scope>
</reference>
<protein>
    <recommendedName>
        <fullName evidence="3">Lactamase</fullName>
    </recommendedName>
</protein>
<evidence type="ECO:0008006" key="3">
    <source>
        <dbReference type="Google" id="ProtNLM"/>
    </source>
</evidence>
<dbReference type="Pfam" id="PF13483">
    <property type="entry name" value="Lactamase_B_3"/>
    <property type="match status" value="1"/>
</dbReference>